<gene>
    <name evidence="4" type="ORF">S7711_03401</name>
</gene>
<dbReference type="InterPro" id="IPR036085">
    <property type="entry name" value="PAZ_dom_sf"/>
</dbReference>
<reference evidence="4 5" key="1">
    <citation type="journal article" date="2014" name="BMC Genomics">
        <title>Comparative genome sequencing reveals chemotype-specific gene clusters in the toxigenic black mold Stachybotrys.</title>
        <authorList>
            <person name="Semeiks J."/>
            <person name="Borek D."/>
            <person name="Otwinowski Z."/>
            <person name="Grishin N.V."/>
        </authorList>
    </citation>
    <scope>NUCLEOTIDE SEQUENCE [LARGE SCALE GENOMIC DNA]</scope>
    <source>
        <strain evidence="5">CBS 109288 / IBT 7711</strain>
    </source>
</reference>
<dbReference type="Pfam" id="PF16486">
    <property type="entry name" value="ArgoN"/>
    <property type="match status" value="1"/>
</dbReference>
<dbReference type="Pfam" id="PF02171">
    <property type="entry name" value="Piwi"/>
    <property type="match status" value="1"/>
</dbReference>
<evidence type="ECO:0008006" key="6">
    <source>
        <dbReference type="Google" id="ProtNLM"/>
    </source>
</evidence>
<dbReference type="HOGENOM" id="CLU_004544_4_1_1"/>
<dbReference type="InterPro" id="IPR003165">
    <property type="entry name" value="Piwi"/>
</dbReference>
<dbReference type="PANTHER" id="PTHR22891">
    <property type="entry name" value="EUKARYOTIC TRANSLATION INITIATION FACTOR 2C"/>
    <property type="match status" value="1"/>
</dbReference>
<evidence type="ECO:0000313" key="4">
    <source>
        <dbReference type="EMBL" id="KEY70180.1"/>
    </source>
</evidence>
<feature type="region of interest" description="Disordered" evidence="1">
    <location>
        <begin position="939"/>
        <end position="962"/>
    </location>
</feature>
<dbReference type="InterPro" id="IPR014811">
    <property type="entry name" value="ArgoL1"/>
</dbReference>
<keyword evidence="5" id="KW-1185">Reference proteome</keyword>
<dbReference type="CDD" id="cd02846">
    <property type="entry name" value="PAZ_argonaute_like"/>
    <property type="match status" value="1"/>
</dbReference>
<dbReference type="InterPro" id="IPR012337">
    <property type="entry name" value="RNaseH-like_sf"/>
</dbReference>
<dbReference type="AlphaFoldDB" id="A0A084AY01"/>
<feature type="region of interest" description="Disordered" evidence="1">
    <location>
        <begin position="1"/>
        <end position="36"/>
    </location>
</feature>
<dbReference type="Gene3D" id="3.30.420.10">
    <property type="entry name" value="Ribonuclease H-like superfamily/Ribonuclease H"/>
    <property type="match status" value="1"/>
</dbReference>
<dbReference type="Pfam" id="PF16488">
    <property type="entry name" value="ArgoL2"/>
    <property type="match status" value="1"/>
</dbReference>
<dbReference type="SUPFAM" id="SSF53098">
    <property type="entry name" value="Ribonuclease H-like"/>
    <property type="match status" value="1"/>
</dbReference>
<dbReference type="OrthoDB" id="10252740at2759"/>
<feature type="domain" description="PAZ" evidence="2">
    <location>
        <begin position="299"/>
        <end position="422"/>
    </location>
</feature>
<evidence type="ECO:0000313" key="5">
    <source>
        <dbReference type="Proteomes" id="UP000028045"/>
    </source>
</evidence>
<dbReference type="SUPFAM" id="SSF101690">
    <property type="entry name" value="PAZ domain"/>
    <property type="match status" value="1"/>
</dbReference>
<dbReference type="Proteomes" id="UP000028045">
    <property type="component" value="Unassembled WGS sequence"/>
</dbReference>
<dbReference type="SMART" id="SM00950">
    <property type="entry name" value="Piwi"/>
    <property type="match status" value="1"/>
</dbReference>
<dbReference type="PROSITE" id="PS50821">
    <property type="entry name" value="PAZ"/>
    <property type="match status" value="1"/>
</dbReference>
<dbReference type="PROSITE" id="PS50822">
    <property type="entry name" value="PIWI"/>
    <property type="match status" value="1"/>
</dbReference>
<evidence type="ECO:0000259" key="3">
    <source>
        <dbReference type="PROSITE" id="PS50822"/>
    </source>
</evidence>
<dbReference type="InterPro" id="IPR032474">
    <property type="entry name" value="Argonaute_N"/>
</dbReference>
<dbReference type="InterPro" id="IPR036397">
    <property type="entry name" value="RNaseH_sf"/>
</dbReference>
<dbReference type="Pfam" id="PF02170">
    <property type="entry name" value="PAZ"/>
    <property type="match status" value="1"/>
</dbReference>
<dbReference type="InterPro" id="IPR045246">
    <property type="entry name" value="Piwi_ago-like"/>
</dbReference>
<sequence>MSFYRGSGRGGDFRGGRRGQSAGPEPQLYTPSSGRVPPINAVVTKAEDGMLDSAEDIANKTKLLKIEDKFPMRPGFGTRGIPVTLWANYVEMSTPKDLVLYSYSIEVQPTAAGRKLNQIVRLLLQVAPLSNSRADIVSDFTSTLISRKNFSQEEIQVSVTYRGEGEDEPVTGATVYTVTVKPTQTLSMSALFEYLNGSNVTNGDAVKLPLIQALNIMVRHYSRENGSLATIGSSKSFSIGRGAERWNLDQNLEALRGFFSSVRAATGRILVNVNVSNAAFYRAGPLDVVVRHYHSSLVDLNKFLKRLRVQTTHLPAQKNKRGEKIARLRTIFSLATPQDGQGFQNRPRVSKFGAGSRGVSFWLANTPAVPTKKDGDGQYITVNEFFKQQHNIRLKCPDLSVVNVGTAEKPVYLPPEVCIVVEGQAAKTRLSPVQTQQMIRFAVRTPGENAQSIAGTGLKAIGLDTNINPRLRQFGISVGSDMITVQGRLLPTPKVLYNNKKEQPRVSFGSWNLEPIKGSRGRTVVVKLNRGGQLPEGRWSYVMLNVSGQRSAFRSPETLGNKFAEFANVLRSLGMRVETAIEGERESDIQSPGDPKLEELIRLSATKGLKLLFLVLPSEDSALYNRIKQLGDVKYGVATVCIVGSKFAKAENIQYMANVALKVNLKMGGCNHVLDDSRLPLLRQNKTMIVGIDVTHPSPGSSSSAPSIAGMVANVDSTLGQWPAALKIQHQARREMVDELESMMTSRLKLWKTKGNHGEYPENILVFRDGVSEGQYHLVLEQELPLLRKACRNVYPPAEQKKGLPHFTVIIVGKRHHTRFYPTTPNGDRNLNTLAGTVVDRGITEAPIWDFYLQSHAAIKGTARPAHYVVVKDEIFSCKMVKLELPNRNAADLVEEMAQAMCYTYGRATKAVSLCTPAYYADILCERARCYLSNLYDGQEDDSKKSDAGGKNTKQGGTAPDPALQTLLQIHEGLKDTMFYI</sequence>
<name>A0A084AY01_STACB</name>
<dbReference type="Gene3D" id="3.40.50.2300">
    <property type="match status" value="1"/>
</dbReference>
<evidence type="ECO:0000256" key="1">
    <source>
        <dbReference type="SAM" id="MobiDB-lite"/>
    </source>
</evidence>
<dbReference type="SMART" id="SM01163">
    <property type="entry name" value="DUF1785"/>
    <property type="match status" value="1"/>
</dbReference>
<dbReference type="Gene3D" id="2.170.260.10">
    <property type="entry name" value="paz domain"/>
    <property type="match status" value="1"/>
</dbReference>
<dbReference type="InterPro" id="IPR003100">
    <property type="entry name" value="PAZ_dom"/>
</dbReference>
<proteinExistence type="predicted"/>
<organism evidence="4 5">
    <name type="scientific">Stachybotrys chartarum (strain CBS 109288 / IBT 7711)</name>
    <name type="common">Toxic black mold</name>
    <name type="synonym">Stilbospora chartarum</name>
    <dbReference type="NCBI Taxonomy" id="1280523"/>
    <lineage>
        <taxon>Eukaryota</taxon>
        <taxon>Fungi</taxon>
        <taxon>Dikarya</taxon>
        <taxon>Ascomycota</taxon>
        <taxon>Pezizomycotina</taxon>
        <taxon>Sordariomycetes</taxon>
        <taxon>Hypocreomycetidae</taxon>
        <taxon>Hypocreales</taxon>
        <taxon>Stachybotryaceae</taxon>
        <taxon>Stachybotrys</taxon>
    </lineage>
</organism>
<feature type="domain" description="Piwi" evidence="3">
    <location>
        <begin position="611"/>
        <end position="933"/>
    </location>
</feature>
<dbReference type="EMBL" id="KL648458">
    <property type="protein sequence ID" value="KEY70180.1"/>
    <property type="molecule type" value="Genomic_DNA"/>
</dbReference>
<evidence type="ECO:0000259" key="2">
    <source>
        <dbReference type="PROSITE" id="PS50821"/>
    </source>
</evidence>
<dbReference type="InterPro" id="IPR032472">
    <property type="entry name" value="ArgoL2"/>
</dbReference>
<dbReference type="CDD" id="cd04657">
    <property type="entry name" value="Piwi_ago-like"/>
    <property type="match status" value="1"/>
</dbReference>
<dbReference type="Pfam" id="PF08699">
    <property type="entry name" value="ArgoL1"/>
    <property type="match status" value="1"/>
</dbReference>
<accession>A0A084AY01</accession>
<protein>
    <recommendedName>
        <fullName evidence="6">Piwi domain-containing protein</fullName>
    </recommendedName>
</protein>
<dbReference type="GO" id="GO:0003723">
    <property type="term" value="F:RNA binding"/>
    <property type="evidence" value="ECO:0007669"/>
    <property type="project" value="InterPro"/>
</dbReference>